<comment type="caution">
    <text evidence="2">The sequence shown here is derived from an EMBL/GenBank/DDBJ whole genome shotgun (WGS) entry which is preliminary data.</text>
</comment>
<dbReference type="InterPro" id="IPR000210">
    <property type="entry name" value="BTB/POZ_dom"/>
</dbReference>
<dbReference type="SUPFAM" id="SSF54695">
    <property type="entry name" value="POZ domain"/>
    <property type="match status" value="1"/>
</dbReference>
<evidence type="ECO:0000259" key="1">
    <source>
        <dbReference type="PROSITE" id="PS50097"/>
    </source>
</evidence>
<evidence type="ECO:0000313" key="2">
    <source>
        <dbReference type="EMBL" id="KAJ3049269.1"/>
    </source>
</evidence>
<dbReference type="PROSITE" id="PS50097">
    <property type="entry name" value="BTB"/>
    <property type="match status" value="1"/>
</dbReference>
<protein>
    <recommendedName>
        <fullName evidence="1">BTB domain-containing protein</fullName>
    </recommendedName>
</protein>
<dbReference type="PANTHER" id="PTHR24413">
    <property type="entry name" value="SPECKLE-TYPE POZ PROTEIN"/>
    <property type="match status" value="1"/>
</dbReference>
<evidence type="ECO:0000313" key="3">
    <source>
        <dbReference type="Proteomes" id="UP001212841"/>
    </source>
</evidence>
<name>A0AAD5S8J0_9FUNG</name>
<feature type="domain" description="BTB" evidence="1">
    <location>
        <begin position="148"/>
        <end position="217"/>
    </location>
</feature>
<gene>
    <name evidence="2" type="ORF">HK097_009714</name>
</gene>
<dbReference type="CDD" id="cd18186">
    <property type="entry name" value="BTB_POZ_ZBTB_KLHL-like"/>
    <property type="match status" value="1"/>
</dbReference>
<dbReference type="Gene3D" id="3.30.710.10">
    <property type="entry name" value="Potassium Channel Kv1.1, Chain A"/>
    <property type="match status" value="1"/>
</dbReference>
<dbReference type="EMBL" id="JADGJD010000668">
    <property type="protein sequence ID" value="KAJ3049269.1"/>
    <property type="molecule type" value="Genomic_DNA"/>
</dbReference>
<dbReference type="AlphaFoldDB" id="A0AAD5S8J0"/>
<dbReference type="InterPro" id="IPR011333">
    <property type="entry name" value="SKP1/BTB/POZ_sf"/>
</dbReference>
<reference evidence="2" key="1">
    <citation type="submission" date="2020-05" db="EMBL/GenBank/DDBJ databases">
        <title>Phylogenomic resolution of chytrid fungi.</title>
        <authorList>
            <person name="Stajich J.E."/>
            <person name="Amses K."/>
            <person name="Simmons R."/>
            <person name="Seto K."/>
            <person name="Myers J."/>
            <person name="Bonds A."/>
            <person name="Quandt C.A."/>
            <person name="Barry K."/>
            <person name="Liu P."/>
            <person name="Grigoriev I."/>
            <person name="Longcore J.E."/>
            <person name="James T.Y."/>
        </authorList>
    </citation>
    <scope>NUCLEOTIDE SEQUENCE</scope>
    <source>
        <strain evidence="2">JEL0318</strain>
    </source>
</reference>
<keyword evidence="3" id="KW-1185">Reference proteome</keyword>
<organism evidence="2 3">
    <name type="scientific">Rhizophlyctis rosea</name>
    <dbReference type="NCBI Taxonomy" id="64517"/>
    <lineage>
        <taxon>Eukaryota</taxon>
        <taxon>Fungi</taxon>
        <taxon>Fungi incertae sedis</taxon>
        <taxon>Chytridiomycota</taxon>
        <taxon>Chytridiomycota incertae sedis</taxon>
        <taxon>Chytridiomycetes</taxon>
        <taxon>Rhizophlyctidales</taxon>
        <taxon>Rhizophlyctidaceae</taxon>
        <taxon>Rhizophlyctis</taxon>
    </lineage>
</organism>
<dbReference type="Proteomes" id="UP001212841">
    <property type="component" value="Unassembled WGS sequence"/>
</dbReference>
<proteinExistence type="predicted"/>
<sequence length="326" mass="37057">MLAQIQPARQPSTTPLAGDRHSFGLYLTLVQPAKIPVDESVTVRYDFFIKITKGGPYITWHSSTGAKSLQYWHLGCGWSELIARAWFAETESLPKELGVGVVLYPRPTGNACACRAPLFLCSPSGSEFRFASLEYDASLDLLQSGKHADFTFRIGNERIRAHSPIILSRAPDTALSNMLSLPMREQSVREANLKDVSVKTFRTLLEFIYTGHCHMADNITSSLELYRAADRFQVVRCAQWAKLELVRHLTEVKTSELYWKSHIFEQFHDQQTPDATIFKILCVQGLLRNWESFIRGDLWEKLPKSVLQEMLKVIAKYAGVLYKPKE</sequence>
<dbReference type="SMART" id="SM00225">
    <property type="entry name" value="BTB"/>
    <property type="match status" value="1"/>
</dbReference>
<dbReference type="Pfam" id="PF00651">
    <property type="entry name" value="BTB"/>
    <property type="match status" value="1"/>
</dbReference>
<accession>A0AAD5S8J0</accession>